<evidence type="ECO:0000259" key="6">
    <source>
        <dbReference type="Pfam" id="PF00441"/>
    </source>
</evidence>
<sequence length="351" mass="37035">MDVAPSDEQRRLVESFTALFGDASPPSRVRAAEPLGFDPALWETVRSAGIVAMAVGEADGGWGAEPLDLALVAEVQGRFLAPVPIVEAQVAARLLARLRTPRAASALAAALAGERTVTMAVHPSREGVARLVPAGAVADDVLVMDGGRLLLVPSGGDHGQVENLGAMPLADLRLGPDAEVLADGPGAEAAYETALDEFLLLTAAAQVGIAARAVEIGVGYVKQRRAFGVPIGSFQSIGHALADSATAVDGARLLTYEAAWAHGTEPGRFAELAAMAFAFATETAREATYRSLHFHGGYGFTDEYDIQLYYRRARAWAAVCLEPRAAYRRAADHRYSAVRTAAPMEEQWTSA</sequence>
<reference evidence="9" key="1">
    <citation type="submission" date="2016-10" db="EMBL/GenBank/DDBJ databases">
        <authorList>
            <person name="Varghese N."/>
            <person name="Submissions S."/>
        </authorList>
    </citation>
    <scope>NUCLEOTIDE SEQUENCE [LARGE SCALE GENOMIC DNA]</scope>
    <source>
        <strain evidence="9">DSM 43163</strain>
    </source>
</reference>
<dbReference type="SUPFAM" id="SSF47203">
    <property type="entry name" value="Acyl-CoA dehydrogenase C-terminal domain-like"/>
    <property type="match status" value="1"/>
</dbReference>
<dbReference type="Pfam" id="PF00441">
    <property type="entry name" value="Acyl-CoA_dh_1"/>
    <property type="match status" value="1"/>
</dbReference>
<dbReference type="GO" id="GO:0050660">
    <property type="term" value="F:flavin adenine dinucleotide binding"/>
    <property type="evidence" value="ECO:0007669"/>
    <property type="project" value="InterPro"/>
</dbReference>
<evidence type="ECO:0000259" key="7">
    <source>
        <dbReference type="Pfam" id="PF02771"/>
    </source>
</evidence>
<dbReference type="Gene3D" id="1.20.140.10">
    <property type="entry name" value="Butyryl-CoA Dehydrogenase, subunit A, domain 3"/>
    <property type="match status" value="1"/>
</dbReference>
<accession>A0A1H6E7Q2</accession>
<dbReference type="SUPFAM" id="SSF56645">
    <property type="entry name" value="Acyl-CoA dehydrogenase NM domain-like"/>
    <property type="match status" value="1"/>
</dbReference>
<dbReference type="GO" id="GO:0003995">
    <property type="term" value="F:acyl-CoA dehydrogenase activity"/>
    <property type="evidence" value="ECO:0007669"/>
    <property type="project" value="TreeGrafter"/>
</dbReference>
<dbReference type="InterPro" id="IPR009100">
    <property type="entry name" value="AcylCoA_DH/oxidase_NM_dom_sf"/>
</dbReference>
<evidence type="ECO:0000313" key="8">
    <source>
        <dbReference type="EMBL" id="SEG92974.1"/>
    </source>
</evidence>
<dbReference type="Pfam" id="PF02771">
    <property type="entry name" value="Acyl-CoA_dh_N"/>
    <property type="match status" value="1"/>
</dbReference>
<dbReference type="PANTHER" id="PTHR43884">
    <property type="entry name" value="ACYL-COA DEHYDROGENASE"/>
    <property type="match status" value="1"/>
</dbReference>
<dbReference type="Gene3D" id="1.10.540.10">
    <property type="entry name" value="Acyl-CoA dehydrogenase/oxidase, N-terminal domain"/>
    <property type="match status" value="1"/>
</dbReference>
<evidence type="ECO:0000256" key="3">
    <source>
        <dbReference type="ARBA" id="ARBA00022630"/>
    </source>
</evidence>
<dbReference type="EMBL" id="FNVO01000036">
    <property type="protein sequence ID" value="SEG92974.1"/>
    <property type="molecule type" value="Genomic_DNA"/>
</dbReference>
<dbReference type="Proteomes" id="UP000236723">
    <property type="component" value="Unassembled WGS sequence"/>
</dbReference>
<protein>
    <submittedName>
        <fullName evidence="8">Acyl-CoA dehydrogenase</fullName>
    </submittedName>
</protein>
<feature type="domain" description="Acyl-CoA dehydrogenase/oxidase C-terminal" evidence="6">
    <location>
        <begin position="190"/>
        <end position="315"/>
    </location>
</feature>
<feature type="domain" description="Acyl-CoA dehydrogenase/oxidase N-terminal" evidence="7">
    <location>
        <begin position="6"/>
        <end position="94"/>
    </location>
</feature>
<evidence type="ECO:0000256" key="4">
    <source>
        <dbReference type="ARBA" id="ARBA00022827"/>
    </source>
</evidence>
<dbReference type="InterPro" id="IPR036250">
    <property type="entry name" value="AcylCo_DH-like_C"/>
</dbReference>
<comment type="cofactor">
    <cofactor evidence="1">
        <name>FAD</name>
        <dbReference type="ChEBI" id="CHEBI:57692"/>
    </cofactor>
</comment>
<dbReference type="AlphaFoldDB" id="A0A1H6E7Q2"/>
<evidence type="ECO:0000313" key="9">
    <source>
        <dbReference type="Proteomes" id="UP000236723"/>
    </source>
</evidence>
<dbReference type="OrthoDB" id="3459196at2"/>
<dbReference type="RefSeq" id="WP_103944552.1">
    <property type="nucleotide sequence ID" value="NZ_FNVO01000036.1"/>
</dbReference>
<dbReference type="CDD" id="cd00567">
    <property type="entry name" value="ACAD"/>
    <property type="match status" value="1"/>
</dbReference>
<name>A0A1H6E7Q2_9ACTN</name>
<evidence type="ECO:0000256" key="2">
    <source>
        <dbReference type="ARBA" id="ARBA00009347"/>
    </source>
</evidence>
<proteinExistence type="inferred from homology"/>
<evidence type="ECO:0000256" key="5">
    <source>
        <dbReference type="ARBA" id="ARBA00023002"/>
    </source>
</evidence>
<keyword evidence="4" id="KW-0274">FAD</keyword>
<keyword evidence="5" id="KW-0560">Oxidoreductase</keyword>
<keyword evidence="9" id="KW-1185">Reference proteome</keyword>
<comment type="similarity">
    <text evidence="2">Belongs to the acyl-CoA dehydrogenase family.</text>
</comment>
<organism evidence="8 9">
    <name type="scientific">Thermomonospora echinospora</name>
    <dbReference type="NCBI Taxonomy" id="1992"/>
    <lineage>
        <taxon>Bacteria</taxon>
        <taxon>Bacillati</taxon>
        <taxon>Actinomycetota</taxon>
        <taxon>Actinomycetes</taxon>
        <taxon>Streptosporangiales</taxon>
        <taxon>Thermomonosporaceae</taxon>
        <taxon>Thermomonospora</taxon>
    </lineage>
</organism>
<dbReference type="InterPro" id="IPR009075">
    <property type="entry name" value="AcylCo_DH/oxidase_C"/>
</dbReference>
<gene>
    <name evidence="8" type="ORF">SAMN04489712_13633</name>
</gene>
<dbReference type="InterPro" id="IPR037069">
    <property type="entry name" value="AcylCoA_DH/ox_N_sf"/>
</dbReference>
<keyword evidence="3" id="KW-0285">Flavoprotein</keyword>
<dbReference type="PANTHER" id="PTHR43884:SF20">
    <property type="entry name" value="ACYL-COA DEHYDROGENASE FADE28"/>
    <property type="match status" value="1"/>
</dbReference>
<dbReference type="InterPro" id="IPR013786">
    <property type="entry name" value="AcylCoA_DH/ox_N"/>
</dbReference>
<evidence type="ECO:0000256" key="1">
    <source>
        <dbReference type="ARBA" id="ARBA00001974"/>
    </source>
</evidence>